<dbReference type="PANTHER" id="PTHR19367">
    <property type="entry name" value="T-CELL RECEPTOR ALPHA CHAIN V REGION"/>
    <property type="match status" value="1"/>
</dbReference>
<evidence type="ECO:0000259" key="5">
    <source>
        <dbReference type="SMART" id="SM00409"/>
    </source>
</evidence>
<dbReference type="Proteomes" id="UP000694393">
    <property type="component" value="Unplaced"/>
</dbReference>
<dbReference type="GO" id="GO:0002250">
    <property type="term" value="P:adaptive immune response"/>
    <property type="evidence" value="ECO:0007669"/>
    <property type="project" value="UniProtKB-KW"/>
</dbReference>
<dbReference type="InterPro" id="IPR051287">
    <property type="entry name" value="TCR_variable_region"/>
</dbReference>
<dbReference type="PANTHER" id="PTHR19367:SF18">
    <property type="entry name" value="T CELL RECEPTOR ALPHA VARIABLE 16"/>
    <property type="match status" value="1"/>
</dbReference>
<evidence type="ECO:0000313" key="7">
    <source>
        <dbReference type="Proteomes" id="UP000694393"/>
    </source>
</evidence>
<keyword evidence="2" id="KW-1064">Adaptive immunity</keyword>
<evidence type="ECO:0000256" key="4">
    <source>
        <dbReference type="ARBA" id="ARBA00023319"/>
    </source>
</evidence>
<organism evidence="6 7">
    <name type="scientific">Pelusios castaneus</name>
    <name type="common">West African mud turtle</name>
    <dbReference type="NCBI Taxonomy" id="367368"/>
    <lineage>
        <taxon>Eukaryota</taxon>
        <taxon>Metazoa</taxon>
        <taxon>Chordata</taxon>
        <taxon>Craniata</taxon>
        <taxon>Vertebrata</taxon>
        <taxon>Euteleostomi</taxon>
        <taxon>Archelosauria</taxon>
        <taxon>Testudinata</taxon>
        <taxon>Testudines</taxon>
        <taxon>Pleurodira</taxon>
        <taxon>Pelomedusidae</taxon>
        <taxon>Pelusios</taxon>
    </lineage>
</organism>
<dbReference type="InterPro" id="IPR013783">
    <property type="entry name" value="Ig-like_fold"/>
</dbReference>
<keyword evidence="2" id="KW-0391">Immunity</keyword>
<evidence type="ECO:0000256" key="3">
    <source>
        <dbReference type="ARBA" id="ARBA00023170"/>
    </source>
</evidence>
<dbReference type="InterPro" id="IPR003599">
    <property type="entry name" value="Ig_sub"/>
</dbReference>
<keyword evidence="7" id="KW-1185">Reference proteome</keyword>
<evidence type="ECO:0000256" key="1">
    <source>
        <dbReference type="ARBA" id="ARBA00022729"/>
    </source>
</evidence>
<keyword evidence="4" id="KW-0393">Immunoglobulin domain</keyword>
<dbReference type="AlphaFoldDB" id="A0A8C8VPC2"/>
<dbReference type="SUPFAM" id="SSF48726">
    <property type="entry name" value="Immunoglobulin"/>
    <property type="match status" value="1"/>
</dbReference>
<evidence type="ECO:0000313" key="6">
    <source>
        <dbReference type="Ensembl" id="ENSPCEP00000022424.1"/>
    </source>
</evidence>
<dbReference type="Pfam" id="PF07686">
    <property type="entry name" value="V-set"/>
    <property type="match status" value="1"/>
</dbReference>
<evidence type="ECO:0000256" key="2">
    <source>
        <dbReference type="ARBA" id="ARBA00023130"/>
    </source>
</evidence>
<reference evidence="6" key="1">
    <citation type="submission" date="2025-08" db="UniProtKB">
        <authorList>
            <consortium name="Ensembl"/>
        </authorList>
    </citation>
    <scope>IDENTIFICATION</scope>
</reference>
<reference evidence="6" key="2">
    <citation type="submission" date="2025-09" db="UniProtKB">
        <authorList>
            <consortium name="Ensembl"/>
        </authorList>
    </citation>
    <scope>IDENTIFICATION</scope>
</reference>
<accession>A0A8C8VPC2</accession>
<dbReference type="InterPro" id="IPR013106">
    <property type="entry name" value="Ig_V-set"/>
</dbReference>
<dbReference type="SMART" id="SM00409">
    <property type="entry name" value="IG"/>
    <property type="match status" value="1"/>
</dbReference>
<dbReference type="Gene3D" id="2.60.40.10">
    <property type="entry name" value="Immunoglobulins"/>
    <property type="match status" value="1"/>
</dbReference>
<feature type="domain" description="Immunoglobulin" evidence="5">
    <location>
        <begin position="4"/>
        <end position="105"/>
    </location>
</feature>
<protein>
    <recommendedName>
        <fullName evidence="5">Immunoglobulin domain-containing protein</fullName>
    </recommendedName>
</protein>
<sequence length="125" mass="13883">TQTEGSVIISQGDPVLLNCTYQISGAPVPFWYVQYPNAVLRLFLRDIGRVNSDEGIRKGFNATHEKKSQSFHLWKPSSDLSDSATYYCAVSDTVRGRAGEYVSVLFLCKVALNLLNLYGAVTFLL</sequence>
<dbReference type="Ensembl" id="ENSPCET00000023177.1">
    <property type="protein sequence ID" value="ENSPCEP00000022424.1"/>
    <property type="gene ID" value="ENSPCEG00000017122.1"/>
</dbReference>
<dbReference type="InterPro" id="IPR036179">
    <property type="entry name" value="Ig-like_dom_sf"/>
</dbReference>
<keyword evidence="3" id="KW-0675">Receptor</keyword>
<keyword evidence="1" id="KW-0732">Signal</keyword>
<proteinExistence type="predicted"/>
<name>A0A8C8VPC2_9SAUR</name>